<evidence type="ECO:0000313" key="2">
    <source>
        <dbReference type="EMBL" id="KAI0524608.1"/>
    </source>
</evidence>
<comment type="caution">
    <text evidence="2">The sequence shown here is derived from an EMBL/GenBank/DDBJ whole genome shotgun (WGS) entry which is preliminary data.</text>
</comment>
<keyword evidence="1" id="KW-0472">Membrane</keyword>
<dbReference type="Proteomes" id="UP000829196">
    <property type="component" value="Unassembled WGS sequence"/>
</dbReference>
<dbReference type="AlphaFoldDB" id="A0A8T3C4Z5"/>
<keyword evidence="3" id="KW-1185">Reference proteome</keyword>
<keyword evidence="1" id="KW-0812">Transmembrane</keyword>
<organism evidence="2 3">
    <name type="scientific">Dendrobium nobile</name>
    <name type="common">Orchid</name>
    <dbReference type="NCBI Taxonomy" id="94219"/>
    <lineage>
        <taxon>Eukaryota</taxon>
        <taxon>Viridiplantae</taxon>
        <taxon>Streptophyta</taxon>
        <taxon>Embryophyta</taxon>
        <taxon>Tracheophyta</taxon>
        <taxon>Spermatophyta</taxon>
        <taxon>Magnoliopsida</taxon>
        <taxon>Liliopsida</taxon>
        <taxon>Asparagales</taxon>
        <taxon>Orchidaceae</taxon>
        <taxon>Epidendroideae</taxon>
        <taxon>Malaxideae</taxon>
        <taxon>Dendrobiinae</taxon>
        <taxon>Dendrobium</taxon>
    </lineage>
</organism>
<proteinExistence type="predicted"/>
<accession>A0A8T3C4Z5</accession>
<reference evidence="2" key="1">
    <citation type="journal article" date="2022" name="Front. Genet.">
        <title>Chromosome-Scale Assembly of the Dendrobium nobile Genome Provides Insights Into the Molecular Mechanism of the Biosynthesis of the Medicinal Active Ingredient of Dendrobium.</title>
        <authorList>
            <person name="Xu Q."/>
            <person name="Niu S.-C."/>
            <person name="Li K.-L."/>
            <person name="Zheng P.-J."/>
            <person name="Zhang X.-J."/>
            <person name="Jia Y."/>
            <person name="Liu Y."/>
            <person name="Niu Y.-X."/>
            <person name="Yu L.-H."/>
            <person name="Chen D.-F."/>
            <person name="Zhang G.-Q."/>
        </authorList>
    </citation>
    <scope>NUCLEOTIDE SEQUENCE</scope>
    <source>
        <tissue evidence="2">Leaf</tissue>
    </source>
</reference>
<feature type="transmembrane region" description="Helical" evidence="1">
    <location>
        <begin position="46"/>
        <end position="64"/>
    </location>
</feature>
<dbReference type="SMR" id="A0A8T3C4Z5"/>
<evidence type="ECO:0000256" key="1">
    <source>
        <dbReference type="SAM" id="Phobius"/>
    </source>
</evidence>
<dbReference type="EMBL" id="JAGYWB010000004">
    <property type="protein sequence ID" value="KAI0524608.1"/>
    <property type="molecule type" value="Genomic_DNA"/>
</dbReference>
<keyword evidence="1" id="KW-1133">Transmembrane helix</keyword>
<feature type="transmembrane region" description="Helical" evidence="1">
    <location>
        <begin position="76"/>
        <end position="100"/>
    </location>
</feature>
<gene>
    <name evidence="2" type="ORF">KFK09_003985</name>
</gene>
<protein>
    <submittedName>
        <fullName evidence="2">Uncharacterized protein</fullName>
    </submittedName>
</protein>
<evidence type="ECO:0000313" key="3">
    <source>
        <dbReference type="Proteomes" id="UP000829196"/>
    </source>
</evidence>
<name>A0A8T3C4Z5_DENNO</name>
<sequence>MATFKKNCINWSLSLIPQGRVKKHLMRSCAGICAPQMATIEVFLGVMYWLSHTLLVSSTIPWWITHFRMRGISFFFSTLVFLVVFFSFNFFFVCLLFYAWEA</sequence>